<name>A0A2P2J3U9_RHIMU</name>
<dbReference type="AlphaFoldDB" id="A0A2P2J3U9"/>
<evidence type="ECO:0000256" key="1">
    <source>
        <dbReference type="SAM" id="Phobius"/>
    </source>
</evidence>
<dbReference type="EMBL" id="GGEC01007663">
    <property type="protein sequence ID" value="MBW88146.1"/>
    <property type="molecule type" value="Transcribed_RNA"/>
</dbReference>
<feature type="transmembrane region" description="Helical" evidence="1">
    <location>
        <begin position="23"/>
        <end position="42"/>
    </location>
</feature>
<keyword evidence="1" id="KW-0472">Membrane</keyword>
<evidence type="ECO:0000313" key="2">
    <source>
        <dbReference type="EMBL" id="MBW88146.1"/>
    </source>
</evidence>
<keyword evidence="1" id="KW-0812">Transmembrane</keyword>
<accession>A0A2P2J3U9</accession>
<dbReference type="EMBL" id="GGEC01007662">
    <property type="protein sequence ID" value="MBW88145.1"/>
    <property type="molecule type" value="Transcribed_RNA"/>
</dbReference>
<protein>
    <submittedName>
        <fullName evidence="2">Uncharacterized protein</fullName>
    </submittedName>
</protein>
<keyword evidence="1" id="KW-1133">Transmembrane helix</keyword>
<reference evidence="2" key="1">
    <citation type="submission" date="2018-02" db="EMBL/GenBank/DDBJ databases">
        <title>Rhizophora mucronata_Transcriptome.</title>
        <authorList>
            <person name="Meera S.P."/>
            <person name="Sreeshan A."/>
            <person name="Augustine A."/>
        </authorList>
    </citation>
    <scope>NUCLEOTIDE SEQUENCE</scope>
    <source>
        <tissue evidence="2">Leaf</tissue>
    </source>
</reference>
<proteinExistence type="predicted"/>
<sequence length="43" mass="5082">MPYSLDACSTAKFVIFFGNLSRVYFFLFMMFHNINCGMNICWT</sequence>
<organism evidence="2">
    <name type="scientific">Rhizophora mucronata</name>
    <name type="common">Asiatic mangrove</name>
    <dbReference type="NCBI Taxonomy" id="61149"/>
    <lineage>
        <taxon>Eukaryota</taxon>
        <taxon>Viridiplantae</taxon>
        <taxon>Streptophyta</taxon>
        <taxon>Embryophyta</taxon>
        <taxon>Tracheophyta</taxon>
        <taxon>Spermatophyta</taxon>
        <taxon>Magnoliopsida</taxon>
        <taxon>eudicotyledons</taxon>
        <taxon>Gunneridae</taxon>
        <taxon>Pentapetalae</taxon>
        <taxon>rosids</taxon>
        <taxon>fabids</taxon>
        <taxon>Malpighiales</taxon>
        <taxon>Rhizophoraceae</taxon>
        <taxon>Rhizophora</taxon>
    </lineage>
</organism>